<dbReference type="AlphaFoldDB" id="A0AAV6ZAI8"/>
<dbReference type="GO" id="GO:0043596">
    <property type="term" value="C:nuclear replication fork"/>
    <property type="evidence" value="ECO:0007669"/>
    <property type="project" value="TreeGrafter"/>
</dbReference>
<dbReference type="EMBL" id="WNYA01002449">
    <property type="protein sequence ID" value="KAG8544260.1"/>
    <property type="molecule type" value="Genomic_DNA"/>
</dbReference>
<evidence type="ECO:0000256" key="1">
    <source>
        <dbReference type="ARBA" id="ARBA00004123"/>
    </source>
</evidence>
<comment type="caution">
    <text evidence="4">The sequence shown here is derived from an EMBL/GenBank/DDBJ whole genome shotgun (WGS) entry which is preliminary data.</text>
</comment>
<dbReference type="Pfam" id="PF13181">
    <property type="entry name" value="TPR_8"/>
    <property type="match status" value="1"/>
</dbReference>
<evidence type="ECO:0000256" key="3">
    <source>
        <dbReference type="ARBA" id="ARBA00023242"/>
    </source>
</evidence>
<evidence type="ECO:0000313" key="4">
    <source>
        <dbReference type="EMBL" id="KAG8544260.1"/>
    </source>
</evidence>
<keyword evidence="5" id="KW-1185">Reference proteome</keyword>
<dbReference type="PANTHER" id="PTHR46358">
    <property type="entry name" value="TONSOKU-LIKE PROTEIN"/>
    <property type="match status" value="1"/>
</dbReference>
<gene>
    <name evidence="4" type="ORF">GDO81_022832</name>
</gene>
<accession>A0AAV6ZAI8</accession>
<protein>
    <recommendedName>
        <fullName evidence="6">Tetratricopeptide repeat protein</fullName>
    </recommendedName>
</protein>
<dbReference type="GO" id="GO:0000724">
    <property type="term" value="P:double-strand break repair via homologous recombination"/>
    <property type="evidence" value="ECO:0007669"/>
    <property type="project" value="TreeGrafter"/>
</dbReference>
<name>A0AAV6ZAI8_ENGPU</name>
<dbReference type="GO" id="GO:0031297">
    <property type="term" value="P:replication fork processing"/>
    <property type="evidence" value="ECO:0007669"/>
    <property type="project" value="TreeGrafter"/>
</dbReference>
<reference evidence="4" key="1">
    <citation type="thesis" date="2020" institute="ProQuest LLC" country="789 East Eisenhower Parkway, Ann Arbor, MI, USA">
        <title>Comparative Genomics and Chromosome Evolution.</title>
        <authorList>
            <person name="Mudd A.B."/>
        </authorList>
    </citation>
    <scope>NUCLEOTIDE SEQUENCE</scope>
    <source>
        <strain evidence="4">237g6f4</strain>
        <tissue evidence="4">Blood</tissue>
    </source>
</reference>
<dbReference type="InterPro" id="IPR011990">
    <property type="entry name" value="TPR-like_helical_dom_sf"/>
</dbReference>
<dbReference type="Proteomes" id="UP000824782">
    <property type="component" value="Unassembled WGS sequence"/>
</dbReference>
<sequence length="200" mass="22393">MSESGDVGARRPAEEAFLKSLEIVEEKLEGQASSRDLSEMRARLFLNLGFLYDLMGEADKCSFYIRKSIFIAEKTQLHEDLYRANSNLASIHLRGGEHSKAVRCWEAARECARRMRDKCMESECYSSIGQTLLSLGDFSAGKRSLKKAVRLGSLQESDRQSVRRSLKHAIAGCQLEEALSELAEGRQQGRGCVRQLGTLL</sequence>
<evidence type="ECO:0008006" key="6">
    <source>
        <dbReference type="Google" id="ProtNLM"/>
    </source>
</evidence>
<dbReference type="Gene3D" id="1.25.40.10">
    <property type="entry name" value="Tetratricopeptide repeat domain"/>
    <property type="match status" value="1"/>
</dbReference>
<comment type="subcellular location">
    <subcellularLocation>
        <location evidence="1">Nucleus</location>
    </subcellularLocation>
</comment>
<evidence type="ECO:0000256" key="2">
    <source>
        <dbReference type="ARBA" id="ARBA00022737"/>
    </source>
</evidence>
<dbReference type="InterPro" id="IPR019734">
    <property type="entry name" value="TPR_rpt"/>
</dbReference>
<dbReference type="SUPFAM" id="SSF48452">
    <property type="entry name" value="TPR-like"/>
    <property type="match status" value="1"/>
</dbReference>
<keyword evidence="2" id="KW-0677">Repeat</keyword>
<organism evidence="4 5">
    <name type="scientific">Engystomops pustulosus</name>
    <name type="common">Tungara frog</name>
    <name type="synonym">Physalaemus pustulosus</name>
    <dbReference type="NCBI Taxonomy" id="76066"/>
    <lineage>
        <taxon>Eukaryota</taxon>
        <taxon>Metazoa</taxon>
        <taxon>Chordata</taxon>
        <taxon>Craniata</taxon>
        <taxon>Vertebrata</taxon>
        <taxon>Euteleostomi</taxon>
        <taxon>Amphibia</taxon>
        <taxon>Batrachia</taxon>
        <taxon>Anura</taxon>
        <taxon>Neobatrachia</taxon>
        <taxon>Hyloidea</taxon>
        <taxon>Leptodactylidae</taxon>
        <taxon>Leiuperinae</taxon>
        <taxon>Engystomops</taxon>
    </lineage>
</organism>
<proteinExistence type="predicted"/>
<keyword evidence="3" id="KW-0539">Nucleus</keyword>
<dbReference type="PANTHER" id="PTHR46358:SF1">
    <property type="entry name" value="TONSOKU-LIKE PROTEIN"/>
    <property type="match status" value="1"/>
</dbReference>
<evidence type="ECO:0000313" key="5">
    <source>
        <dbReference type="Proteomes" id="UP000824782"/>
    </source>
</evidence>
<dbReference type="SMART" id="SM00028">
    <property type="entry name" value="TPR"/>
    <property type="match status" value="3"/>
</dbReference>
<dbReference type="InterPro" id="IPR052311">
    <property type="entry name" value="MMS22L-TONSL_complex_comp"/>
</dbReference>